<accession>A0A1D1V8U4</accession>
<dbReference type="SUPFAM" id="SSF48464">
    <property type="entry name" value="ENTH/VHS domain"/>
    <property type="match status" value="1"/>
</dbReference>
<dbReference type="InterPro" id="IPR008942">
    <property type="entry name" value="ENTH_VHS"/>
</dbReference>
<dbReference type="EMBL" id="BDGG01000003">
    <property type="protein sequence ID" value="GAU94938.1"/>
    <property type="molecule type" value="Genomic_DNA"/>
</dbReference>
<name>A0A1D1V8U4_RAMVA</name>
<reference evidence="3 4" key="1">
    <citation type="journal article" date="2016" name="Nat. Commun.">
        <title>Extremotolerant tardigrade genome and improved radiotolerance of human cultured cells by tardigrade-unique protein.</title>
        <authorList>
            <person name="Hashimoto T."/>
            <person name="Horikawa D.D."/>
            <person name="Saito Y."/>
            <person name="Kuwahara H."/>
            <person name="Kozuka-Hata H."/>
            <person name="Shin-I T."/>
            <person name="Minakuchi Y."/>
            <person name="Ohishi K."/>
            <person name="Motoyama A."/>
            <person name="Aizu T."/>
            <person name="Enomoto A."/>
            <person name="Kondo K."/>
            <person name="Tanaka S."/>
            <person name="Hara Y."/>
            <person name="Koshikawa S."/>
            <person name="Sagara H."/>
            <person name="Miura T."/>
            <person name="Yokobori S."/>
            <person name="Miyagawa K."/>
            <person name="Suzuki Y."/>
            <person name="Kubo T."/>
            <person name="Oyama M."/>
            <person name="Kohara Y."/>
            <person name="Fujiyama A."/>
            <person name="Arakawa K."/>
            <person name="Katayama T."/>
            <person name="Toyoda A."/>
            <person name="Kunieda T."/>
        </authorList>
    </citation>
    <scope>NUCLEOTIDE SEQUENCE [LARGE SCALE GENOMIC DNA]</scope>
    <source>
        <strain evidence="3 4">YOKOZUNA-1</strain>
    </source>
</reference>
<dbReference type="GO" id="GO:0031124">
    <property type="term" value="P:mRNA 3'-end processing"/>
    <property type="evidence" value="ECO:0007669"/>
    <property type="project" value="TreeGrafter"/>
</dbReference>
<dbReference type="Pfam" id="PF16566">
    <property type="entry name" value="CREPT"/>
    <property type="match status" value="1"/>
</dbReference>
<comment type="caution">
    <text evidence="3">The sequence shown here is derived from an EMBL/GenBank/DDBJ whole genome shotgun (WGS) entry which is preliminary data.</text>
</comment>
<dbReference type="GO" id="GO:0000993">
    <property type="term" value="F:RNA polymerase II complex binding"/>
    <property type="evidence" value="ECO:0007669"/>
    <property type="project" value="TreeGrafter"/>
</dbReference>
<feature type="region of interest" description="Disordered" evidence="1">
    <location>
        <begin position="199"/>
        <end position="219"/>
    </location>
</feature>
<dbReference type="InterPro" id="IPR032337">
    <property type="entry name" value="RPRD1A/B_C"/>
</dbReference>
<dbReference type="PANTHER" id="PTHR12460">
    <property type="entry name" value="CYCLIN-DEPENDENT KINASE INHIBITOR-RELATED PROTEIN"/>
    <property type="match status" value="1"/>
</dbReference>
<organism evidence="3 4">
    <name type="scientific">Ramazzottius varieornatus</name>
    <name type="common">Water bear</name>
    <name type="synonym">Tardigrade</name>
    <dbReference type="NCBI Taxonomy" id="947166"/>
    <lineage>
        <taxon>Eukaryota</taxon>
        <taxon>Metazoa</taxon>
        <taxon>Ecdysozoa</taxon>
        <taxon>Tardigrada</taxon>
        <taxon>Eutardigrada</taxon>
        <taxon>Parachela</taxon>
        <taxon>Hypsibioidea</taxon>
        <taxon>Ramazzottiidae</taxon>
        <taxon>Ramazzottius</taxon>
    </lineage>
</organism>
<evidence type="ECO:0000259" key="2">
    <source>
        <dbReference type="PROSITE" id="PS51391"/>
    </source>
</evidence>
<dbReference type="AlphaFoldDB" id="A0A1D1V8U4"/>
<gene>
    <name evidence="3" type="primary">RvY_06636-1</name>
    <name evidence="3" type="synonym">RvY_06636.1</name>
    <name evidence="3" type="ORF">RvY_06636</name>
</gene>
<keyword evidence="4" id="KW-1185">Reference proteome</keyword>
<sequence>MAAFSDQAFKTRLKDLNQTQQSIQTISLWAIHHRKHCNRVVAIWMDQLREAKDAAQKLTLLYFANDVIQNMRKKGTEYQSDFKAVMLEAFDNAATAARLTSNDKIIKSLGRLVVVWRERSIFDEAFLTKLEQGLETIPAAEAAPQKTAASLAATSATRSFTVPPVSPSVTPKTPTMDNGGESMPKRLKINSADFQAFSGKSKPEAAKTAHVPTSDDEEYEEVPFVNGETQAPKLETLLRLVQKLQSAPSANAAIRSKIAELPAVITDPAAIDRISDRQEIDRLIGVAKEGLQMVVEYNKELNQELLDRQAVASELARQLAYHRKIIDDKERLREDLANQISQRRAFRDKLAIHVDSLPDMTGTSSFGNSYSRSPKSSTNKNGSAK</sequence>
<evidence type="ECO:0000256" key="1">
    <source>
        <dbReference type="SAM" id="MobiDB-lite"/>
    </source>
</evidence>
<proteinExistence type="predicted"/>
<dbReference type="STRING" id="947166.A0A1D1V8U4"/>
<feature type="region of interest" description="Disordered" evidence="1">
    <location>
        <begin position="160"/>
        <end position="182"/>
    </location>
</feature>
<dbReference type="PANTHER" id="PTHR12460:SF0">
    <property type="entry name" value="CID DOMAIN-CONTAINING PROTEIN-RELATED"/>
    <property type="match status" value="1"/>
</dbReference>
<evidence type="ECO:0000313" key="4">
    <source>
        <dbReference type="Proteomes" id="UP000186922"/>
    </source>
</evidence>
<evidence type="ECO:0000313" key="3">
    <source>
        <dbReference type="EMBL" id="GAU94938.1"/>
    </source>
</evidence>
<dbReference type="Pfam" id="PF04818">
    <property type="entry name" value="CID"/>
    <property type="match status" value="1"/>
</dbReference>
<feature type="region of interest" description="Disordered" evidence="1">
    <location>
        <begin position="358"/>
        <end position="385"/>
    </location>
</feature>
<feature type="domain" description="CID" evidence="2">
    <location>
        <begin position="1"/>
        <end position="138"/>
    </location>
</feature>
<dbReference type="Gene3D" id="1.25.40.90">
    <property type="match status" value="1"/>
</dbReference>
<feature type="compositionally biased region" description="Low complexity" evidence="1">
    <location>
        <begin position="160"/>
        <end position="175"/>
    </location>
</feature>
<dbReference type="SMART" id="SM00582">
    <property type="entry name" value="RPR"/>
    <property type="match status" value="1"/>
</dbReference>
<dbReference type="PROSITE" id="PS51391">
    <property type="entry name" value="CID"/>
    <property type="match status" value="1"/>
</dbReference>
<dbReference type="Gene3D" id="6.10.250.2560">
    <property type="match status" value="1"/>
</dbReference>
<dbReference type="Proteomes" id="UP000186922">
    <property type="component" value="Unassembled WGS sequence"/>
</dbReference>
<protein>
    <recommendedName>
        <fullName evidence="2">CID domain-containing protein</fullName>
    </recommendedName>
</protein>
<dbReference type="InterPro" id="IPR006569">
    <property type="entry name" value="CID_dom"/>
</dbReference>
<dbReference type="OrthoDB" id="10069473at2759"/>
<feature type="compositionally biased region" description="Polar residues" evidence="1">
    <location>
        <begin position="361"/>
        <end position="385"/>
    </location>
</feature>